<feature type="compositionally biased region" description="Polar residues" evidence="1">
    <location>
        <begin position="95"/>
        <end position="106"/>
    </location>
</feature>
<name>A0ABN8I0T6_9NEOP</name>
<evidence type="ECO:0000313" key="3">
    <source>
        <dbReference type="Proteomes" id="UP000837857"/>
    </source>
</evidence>
<keyword evidence="3" id="KW-1185">Reference proteome</keyword>
<protein>
    <submittedName>
        <fullName evidence="2">Uncharacterized protein</fullName>
    </submittedName>
</protein>
<evidence type="ECO:0000256" key="1">
    <source>
        <dbReference type="SAM" id="MobiDB-lite"/>
    </source>
</evidence>
<feature type="region of interest" description="Disordered" evidence="1">
    <location>
        <begin position="48"/>
        <end position="106"/>
    </location>
</feature>
<gene>
    <name evidence="2" type="ORF">IPOD504_LOCUS5174</name>
</gene>
<feature type="non-terminal residue" evidence="2">
    <location>
        <position position="106"/>
    </location>
</feature>
<dbReference type="Proteomes" id="UP000837857">
    <property type="component" value="Chromosome 16"/>
</dbReference>
<accession>A0ABN8I0T6</accession>
<sequence>MSAQVVQHAMRMCVWWARGGGDAVALAWSLRRAAPRLLLDDAEPAVSGPLAPCTLAPSPPRPLAPSPPRPPSPQFSFAPMSPSLHRPLTPCPSDGNETSTEIFCSH</sequence>
<dbReference type="EMBL" id="OW152828">
    <property type="protein sequence ID" value="CAH2045661.1"/>
    <property type="molecule type" value="Genomic_DNA"/>
</dbReference>
<feature type="compositionally biased region" description="Pro residues" evidence="1">
    <location>
        <begin position="57"/>
        <end position="73"/>
    </location>
</feature>
<proteinExistence type="predicted"/>
<reference evidence="2" key="1">
    <citation type="submission" date="2022-03" db="EMBL/GenBank/DDBJ databases">
        <authorList>
            <person name="Martin H S."/>
        </authorList>
    </citation>
    <scope>NUCLEOTIDE SEQUENCE</scope>
</reference>
<evidence type="ECO:0000313" key="2">
    <source>
        <dbReference type="EMBL" id="CAH2045661.1"/>
    </source>
</evidence>
<organism evidence="2 3">
    <name type="scientific">Iphiclides podalirius</name>
    <name type="common">scarce swallowtail</name>
    <dbReference type="NCBI Taxonomy" id="110791"/>
    <lineage>
        <taxon>Eukaryota</taxon>
        <taxon>Metazoa</taxon>
        <taxon>Ecdysozoa</taxon>
        <taxon>Arthropoda</taxon>
        <taxon>Hexapoda</taxon>
        <taxon>Insecta</taxon>
        <taxon>Pterygota</taxon>
        <taxon>Neoptera</taxon>
        <taxon>Endopterygota</taxon>
        <taxon>Lepidoptera</taxon>
        <taxon>Glossata</taxon>
        <taxon>Ditrysia</taxon>
        <taxon>Papilionoidea</taxon>
        <taxon>Papilionidae</taxon>
        <taxon>Papilioninae</taxon>
        <taxon>Iphiclides</taxon>
    </lineage>
</organism>